<dbReference type="Gene3D" id="1.20.1250.20">
    <property type="entry name" value="MFS general substrate transporter like domains"/>
    <property type="match status" value="2"/>
</dbReference>
<accession>A0AAV4DFQ3</accession>
<comment type="subcellular location">
    <subcellularLocation>
        <location evidence="1">Membrane</location>
        <topology evidence="1">Multi-pass membrane protein</topology>
    </subcellularLocation>
</comment>
<feature type="transmembrane region" description="Helical" evidence="5">
    <location>
        <begin position="573"/>
        <end position="593"/>
    </location>
</feature>
<feature type="transmembrane region" description="Helical" evidence="5">
    <location>
        <begin position="313"/>
        <end position="330"/>
    </location>
</feature>
<evidence type="ECO:0000256" key="2">
    <source>
        <dbReference type="ARBA" id="ARBA00022692"/>
    </source>
</evidence>
<feature type="transmembrane region" description="Helical" evidence="5">
    <location>
        <begin position="547"/>
        <end position="567"/>
    </location>
</feature>
<dbReference type="InterPro" id="IPR036259">
    <property type="entry name" value="MFS_trans_sf"/>
</dbReference>
<reference evidence="6 7" key="1">
    <citation type="journal article" date="2021" name="Elife">
        <title>Chloroplast acquisition without the gene transfer in kleptoplastic sea slugs, Plakobranchus ocellatus.</title>
        <authorList>
            <person name="Maeda T."/>
            <person name="Takahashi S."/>
            <person name="Yoshida T."/>
            <person name="Shimamura S."/>
            <person name="Takaki Y."/>
            <person name="Nagai Y."/>
            <person name="Toyoda A."/>
            <person name="Suzuki Y."/>
            <person name="Arimoto A."/>
            <person name="Ishii H."/>
            <person name="Satoh N."/>
            <person name="Nishiyama T."/>
            <person name="Hasebe M."/>
            <person name="Maruyama T."/>
            <person name="Minagawa J."/>
            <person name="Obokata J."/>
            <person name="Shigenobu S."/>
        </authorList>
    </citation>
    <scope>NUCLEOTIDE SEQUENCE [LARGE SCALE GENOMIC DNA]</scope>
</reference>
<dbReference type="GO" id="GO:0022857">
    <property type="term" value="F:transmembrane transporter activity"/>
    <property type="evidence" value="ECO:0007669"/>
    <property type="project" value="InterPro"/>
</dbReference>
<dbReference type="SUPFAM" id="SSF103473">
    <property type="entry name" value="MFS general substrate transporter"/>
    <property type="match status" value="2"/>
</dbReference>
<protein>
    <submittedName>
        <fullName evidence="6">Solute carrier family 22 member 21</fullName>
    </submittedName>
</protein>
<evidence type="ECO:0000313" key="6">
    <source>
        <dbReference type="EMBL" id="GFO42986.1"/>
    </source>
</evidence>
<keyword evidence="2 5" id="KW-0812">Transmembrane</keyword>
<feature type="transmembrane region" description="Helical" evidence="5">
    <location>
        <begin position="516"/>
        <end position="535"/>
    </location>
</feature>
<dbReference type="AlphaFoldDB" id="A0AAV4DFQ3"/>
<dbReference type="Proteomes" id="UP000735302">
    <property type="component" value="Unassembled WGS sequence"/>
</dbReference>
<feature type="transmembrane region" description="Helical" evidence="5">
    <location>
        <begin position="146"/>
        <end position="166"/>
    </location>
</feature>
<dbReference type="Pfam" id="PF00083">
    <property type="entry name" value="Sugar_tr"/>
    <property type="match status" value="2"/>
</dbReference>
<proteinExistence type="predicted"/>
<dbReference type="GO" id="GO:0016020">
    <property type="term" value="C:membrane"/>
    <property type="evidence" value="ECO:0007669"/>
    <property type="project" value="UniProtKB-SubCell"/>
</dbReference>
<feature type="transmembrane region" description="Helical" evidence="5">
    <location>
        <begin position="452"/>
        <end position="474"/>
    </location>
</feature>
<name>A0AAV4DFQ3_9GAST</name>
<dbReference type="EMBL" id="BLXT01007841">
    <property type="protein sequence ID" value="GFO42986.1"/>
    <property type="molecule type" value="Genomic_DNA"/>
</dbReference>
<dbReference type="PANTHER" id="PTHR24064">
    <property type="entry name" value="SOLUTE CARRIER FAMILY 22 MEMBER"/>
    <property type="match status" value="1"/>
</dbReference>
<feature type="transmembrane region" description="Helical" evidence="5">
    <location>
        <begin position="172"/>
        <end position="191"/>
    </location>
</feature>
<feature type="transmembrane region" description="Helical" evidence="5">
    <location>
        <begin position="336"/>
        <end position="354"/>
    </location>
</feature>
<keyword evidence="4 5" id="KW-0472">Membrane</keyword>
<dbReference type="InterPro" id="IPR005828">
    <property type="entry name" value="MFS_sugar_transport-like"/>
</dbReference>
<comment type="caution">
    <text evidence="6">The sequence shown here is derived from an EMBL/GenBank/DDBJ whole genome shotgun (WGS) entry which is preliminary data.</text>
</comment>
<feature type="transmembrane region" description="Helical" evidence="5">
    <location>
        <begin position="423"/>
        <end position="446"/>
    </location>
</feature>
<feature type="transmembrane region" description="Helical" evidence="5">
    <location>
        <begin position="37"/>
        <end position="58"/>
    </location>
</feature>
<evidence type="ECO:0000256" key="3">
    <source>
        <dbReference type="ARBA" id="ARBA00022989"/>
    </source>
</evidence>
<sequence length="649" mass="72057">MPSSSESTYGPVVHSGERMTIHNIEDIYDHIGGMGKFQVIAVVLLYGITAAQSFSMMLMSYAGYISTFECIVHSKLDQSTSRFYTDASFNMAATDPDVENETALNVCKVNGTDCQDFKFLGSKKTAITEWNLVCDRLWLKATITSVQMFGVMLGATLGGLCGDYFGRKKTTYGPLFLHAVFNIIAAFSTSWQMFTGMRFLIGVVMGDFRLSGLPSSKVVGDRALKGSRRFQGGFLFTLPPTPRHYVGILTLNYTGTSFMDRGRLDKPEISKLVYVFLHVTLTQTPVPGQGLVLEVPYLSEFLPKGWRHVIPPLPIWQIGVIVMAGLAWWLEDWSHLHMACGALCFLFTLGCLYIPESPRWLATQGRVNESYTVFEQIARTNRRSLPYGVREVLENISKTNKVEEKGRKYTYLDLFKGKTSIKLTLVLGFQWVTMSIVSFGINFGVTSFVGDLYLNIFVMNVLQSPCLLITILVVDRLGRRLPSVIFMGVVVLISFICAGLQMSAPEHTRDVWISRLGHVSSLFGATSWGVSMVWVTESYPTVTRSLGYAFANFGARVGAVVAPFVLNLDERPFLSYIMMGAITLFSLVTILFIPETHNKPLIETMDGLERRDSKEACGNIHTLSLDMAQGKSAVKDSDTTGLQHTGGVL</sequence>
<feature type="transmembrane region" description="Helical" evidence="5">
    <location>
        <begin position="481"/>
        <end position="504"/>
    </location>
</feature>
<gene>
    <name evidence="6" type="ORF">PoB_006949100</name>
</gene>
<keyword evidence="3 5" id="KW-1133">Transmembrane helix</keyword>
<keyword evidence="7" id="KW-1185">Reference proteome</keyword>
<evidence type="ECO:0000256" key="1">
    <source>
        <dbReference type="ARBA" id="ARBA00004141"/>
    </source>
</evidence>
<evidence type="ECO:0000256" key="5">
    <source>
        <dbReference type="SAM" id="Phobius"/>
    </source>
</evidence>
<evidence type="ECO:0000256" key="4">
    <source>
        <dbReference type="ARBA" id="ARBA00023136"/>
    </source>
</evidence>
<organism evidence="6 7">
    <name type="scientific">Plakobranchus ocellatus</name>
    <dbReference type="NCBI Taxonomy" id="259542"/>
    <lineage>
        <taxon>Eukaryota</taxon>
        <taxon>Metazoa</taxon>
        <taxon>Spiralia</taxon>
        <taxon>Lophotrochozoa</taxon>
        <taxon>Mollusca</taxon>
        <taxon>Gastropoda</taxon>
        <taxon>Heterobranchia</taxon>
        <taxon>Euthyneura</taxon>
        <taxon>Panpulmonata</taxon>
        <taxon>Sacoglossa</taxon>
        <taxon>Placobranchoidea</taxon>
        <taxon>Plakobranchidae</taxon>
        <taxon>Plakobranchus</taxon>
    </lineage>
</organism>
<evidence type="ECO:0000313" key="7">
    <source>
        <dbReference type="Proteomes" id="UP000735302"/>
    </source>
</evidence>